<proteinExistence type="predicted"/>
<evidence type="ECO:0000313" key="2">
    <source>
        <dbReference type="Proteomes" id="UP000318590"/>
    </source>
</evidence>
<dbReference type="InterPro" id="IPR021508">
    <property type="entry name" value="Gp17-like"/>
</dbReference>
<organism evidence="1 2">
    <name type="scientific">Palleronia caenipelagi</name>
    <dbReference type="NCBI Taxonomy" id="2489174"/>
    <lineage>
        <taxon>Bacteria</taxon>
        <taxon>Pseudomonadati</taxon>
        <taxon>Pseudomonadota</taxon>
        <taxon>Alphaproteobacteria</taxon>
        <taxon>Rhodobacterales</taxon>
        <taxon>Roseobacteraceae</taxon>
        <taxon>Palleronia</taxon>
    </lineage>
</organism>
<reference evidence="1 2" key="1">
    <citation type="submission" date="2019-06" db="EMBL/GenBank/DDBJ databases">
        <title>Paenimaribius caenipelagi gen. nov., sp. nov., isolated from a tidal flat.</title>
        <authorList>
            <person name="Yoon J.-H."/>
        </authorList>
    </citation>
    <scope>NUCLEOTIDE SEQUENCE [LARGE SCALE GENOMIC DNA]</scope>
    <source>
        <strain evidence="1 2">JBTF-M29</strain>
    </source>
</reference>
<gene>
    <name evidence="1" type="ORF">FEV53_10710</name>
</gene>
<keyword evidence="2" id="KW-1185">Reference proteome</keyword>
<dbReference type="Gene3D" id="3.30.2000.30">
    <property type="match status" value="1"/>
</dbReference>
<dbReference type="EMBL" id="VFSV01000016">
    <property type="protein sequence ID" value="TRD19762.1"/>
    <property type="molecule type" value="Genomic_DNA"/>
</dbReference>
<dbReference type="RefSeq" id="WP_142834809.1">
    <property type="nucleotide sequence ID" value="NZ_VFSV01000016.1"/>
</dbReference>
<dbReference type="Pfam" id="PF11367">
    <property type="entry name" value="Tail_completion_gp17"/>
    <property type="match status" value="1"/>
</dbReference>
<dbReference type="InterPro" id="IPR053745">
    <property type="entry name" value="Viral_Tail_Comp_sf"/>
</dbReference>
<evidence type="ECO:0000313" key="1">
    <source>
        <dbReference type="EMBL" id="TRD19762.1"/>
    </source>
</evidence>
<protein>
    <submittedName>
        <fullName evidence="1">DUF3168 domain-containing protein</fullName>
    </submittedName>
</protein>
<dbReference type="Proteomes" id="UP000318590">
    <property type="component" value="Unassembled WGS sequence"/>
</dbReference>
<dbReference type="AlphaFoldDB" id="A0A547Q037"/>
<accession>A0A547Q037</accession>
<name>A0A547Q037_9RHOB</name>
<comment type="caution">
    <text evidence="1">The sequence shown here is derived from an EMBL/GenBank/DDBJ whole genome shotgun (WGS) entry which is preliminary data.</text>
</comment>
<sequence>MSYALSHALQQAIYARLTSDAALTALVGHEIHDGVPAGVVPPLYVSLGDETVFDRSDVTDGGARHDFVLSVVSTEAGFATAKSVAAAISDALAGTPPTLTRGRIVGLWFLRAVARRASNNAARRIDLTFRAQVLDEI</sequence>
<dbReference type="OrthoDB" id="7644395at2"/>